<feature type="transmembrane region" description="Helical" evidence="1">
    <location>
        <begin position="6"/>
        <end position="29"/>
    </location>
</feature>
<reference evidence="2 3" key="1">
    <citation type="submission" date="2020-08" db="EMBL/GenBank/DDBJ databases">
        <title>Genomic Encyclopedia of Type Strains, Phase IV (KMG-IV): sequencing the most valuable type-strain genomes for metagenomic binning, comparative biology and taxonomic classification.</title>
        <authorList>
            <person name="Goeker M."/>
        </authorList>
    </citation>
    <scope>NUCLEOTIDE SEQUENCE [LARGE SCALE GENOMIC DNA]</scope>
    <source>
        <strain evidence="2 3">DSM 25897</strain>
    </source>
</reference>
<feature type="transmembrane region" description="Helical" evidence="1">
    <location>
        <begin position="94"/>
        <end position="112"/>
    </location>
</feature>
<keyword evidence="1" id="KW-0812">Transmembrane</keyword>
<dbReference type="Proteomes" id="UP000519004">
    <property type="component" value="Unassembled WGS sequence"/>
</dbReference>
<sequence length="155" mass="16709">MSGLFLAAELLLGLLFHALLALALLAVLLGPRRTQDRIYGALKAVVWLPLSLAAVVLPRADKPSLLRIGSALAAFVAWFALLPKLTLTLARAQWLDHIPLATLLLLVVLFGLGQALPATWLRPWVRGLVAVALVEFVHLGLYALFRAQGWLPGAA</sequence>
<accession>A0A7W7V6R7</accession>
<evidence type="ECO:0000313" key="2">
    <source>
        <dbReference type="EMBL" id="MBB5014177.1"/>
    </source>
</evidence>
<evidence type="ECO:0000256" key="1">
    <source>
        <dbReference type="SAM" id="Phobius"/>
    </source>
</evidence>
<keyword evidence="3" id="KW-1185">Reference proteome</keyword>
<dbReference type="AlphaFoldDB" id="A0A7W7V6R7"/>
<evidence type="ECO:0000313" key="3">
    <source>
        <dbReference type="Proteomes" id="UP000519004"/>
    </source>
</evidence>
<keyword evidence="1" id="KW-0472">Membrane</keyword>
<dbReference type="RefSeq" id="WP_183946774.1">
    <property type="nucleotide sequence ID" value="NZ_JACHHX010000001.1"/>
</dbReference>
<comment type="caution">
    <text evidence="2">The sequence shown here is derived from an EMBL/GenBank/DDBJ whole genome shotgun (WGS) entry which is preliminary data.</text>
</comment>
<organism evidence="2 3">
    <name type="scientific">Rehaibacterium terrae</name>
    <dbReference type="NCBI Taxonomy" id="1341696"/>
    <lineage>
        <taxon>Bacteria</taxon>
        <taxon>Pseudomonadati</taxon>
        <taxon>Pseudomonadota</taxon>
        <taxon>Gammaproteobacteria</taxon>
        <taxon>Lysobacterales</taxon>
        <taxon>Lysobacteraceae</taxon>
        <taxon>Rehaibacterium</taxon>
    </lineage>
</organism>
<feature type="transmembrane region" description="Helical" evidence="1">
    <location>
        <begin position="41"/>
        <end position="58"/>
    </location>
</feature>
<feature type="transmembrane region" description="Helical" evidence="1">
    <location>
        <begin position="64"/>
        <end position="82"/>
    </location>
</feature>
<feature type="transmembrane region" description="Helical" evidence="1">
    <location>
        <begin position="124"/>
        <end position="145"/>
    </location>
</feature>
<protein>
    <submittedName>
        <fullName evidence="2">MFS superfamily sulfate permease-like transporter</fullName>
    </submittedName>
</protein>
<proteinExistence type="predicted"/>
<dbReference type="EMBL" id="JACHHX010000001">
    <property type="protein sequence ID" value="MBB5014177.1"/>
    <property type="molecule type" value="Genomic_DNA"/>
</dbReference>
<keyword evidence="1" id="KW-1133">Transmembrane helix</keyword>
<gene>
    <name evidence="2" type="ORF">HNQ58_000048</name>
</gene>
<name>A0A7W7V6R7_9GAMM</name>